<dbReference type="InterPro" id="IPR052474">
    <property type="entry name" value="UDP-GlcNAc_transferase"/>
</dbReference>
<dbReference type="Pfam" id="PF04101">
    <property type="entry name" value="Glyco_tran_28_C"/>
    <property type="match status" value="1"/>
</dbReference>
<dbReference type="EMBL" id="CM003106">
    <property type="protein sequence ID" value="KUI72518.1"/>
    <property type="molecule type" value="Genomic_DNA"/>
</dbReference>
<dbReference type="SMR" id="A0A194W8U7"/>
<evidence type="ECO:0000256" key="6">
    <source>
        <dbReference type="ARBA" id="ARBA00048184"/>
    </source>
</evidence>
<comment type="subunit">
    <text evidence="1 7">Heterodimer with ALG14 to form a functional enzyme.</text>
</comment>
<dbReference type="AlphaFoldDB" id="A0A194W8U7"/>
<name>A0A194W8U7_CYTMA</name>
<accession>A0A194W8U7</accession>
<comment type="function">
    <text evidence="4 7">Involved in protein N-glycosylation. Essential for the second step of the dolichol-linked oligosaccharide pathway.</text>
</comment>
<evidence type="ECO:0000256" key="3">
    <source>
        <dbReference type="ARBA" id="ARBA00017468"/>
    </source>
</evidence>
<comment type="similarity">
    <text evidence="7">Belongs to the glycosyltransferase 28 family.</text>
</comment>
<evidence type="ECO:0000256" key="4">
    <source>
        <dbReference type="ARBA" id="ARBA00024804"/>
    </source>
</evidence>
<dbReference type="GO" id="GO:0004577">
    <property type="term" value="F:N-acetylglucosaminyldiphosphodolichol N-acetylglucosaminyltransferase activity"/>
    <property type="evidence" value="ECO:0007669"/>
    <property type="project" value="UniProtKB-EC"/>
</dbReference>
<sequence length="230" mass="25548">MGQLMGRLIGTNQATIRQRTDYTNVHLNDRDMKRHVLITGGATVAFVELLLEVSTPQFLSALQAHGITHLDIQCATYVDEIEKRFQEMDPDDEYDLSGLSVRVFDFEVSLKRRMQQLCRGEEGVQLAGFVIGHAGTGTIADSFETDVALVVVANPNLMHDHQTPFAAVITKEHKNLIHGHLGRLVETIPKALDLIEQNGLDHLEPMVEETLPLGEGEGVYFVDQVIAHSL</sequence>
<dbReference type="Proteomes" id="UP000078559">
    <property type="component" value="Chromosome 9"/>
</dbReference>
<evidence type="ECO:0000256" key="7">
    <source>
        <dbReference type="RuleBase" id="RU362128"/>
    </source>
</evidence>
<protein>
    <recommendedName>
        <fullName evidence="3 7">UDP-N-acetylglucosamine transferase subunit ALG13</fullName>
        <ecNumber evidence="2 7">2.4.1.141</ecNumber>
    </recommendedName>
    <alternativeName>
        <fullName evidence="5 7">Asparagine-linked glycosylation protein 13</fullName>
    </alternativeName>
</protein>
<evidence type="ECO:0000313" key="9">
    <source>
        <dbReference type="EMBL" id="KUI72518.1"/>
    </source>
</evidence>
<proteinExistence type="inferred from homology"/>
<keyword evidence="7" id="KW-0328">Glycosyltransferase</keyword>
<dbReference type="OrthoDB" id="20273at2759"/>
<evidence type="ECO:0000256" key="1">
    <source>
        <dbReference type="ARBA" id="ARBA00011198"/>
    </source>
</evidence>
<comment type="subcellular location">
    <subcellularLocation>
        <location evidence="7">Endoplasmic reticulum</location>
    </subcellularLocation>
</comment>
<feature type="domain" description="Glycosyl transferase family 28 C-terminal" evidence="8">
    <location>
        <begin position="36"/>
        <end position="206"/>
    </location>
</feature>
<evidence type="ECO:0000256" key="5">
    <source>
        <dbReference type="ARBA" id="ARBA00032061"/>
    </source>
</evidence>
<dbReference type="GO" id="GO:0006488">
    <property type="term" value="P:dolichol-linked oligosaccharide biosynthetic process"/>
    <property type="evidence" value="ECO:0007669"/>
    <property type="project" value="TreeGrafter"/>
</dbReference>
<evidence type="ECO:0000256" key="2">
    <source>
        <dbReference type="ARBA" id="ARBA00012614"/>
    </source>
</evidence>
<keyword evidence="10" id="KW-1185">Reference proteome</keyword>
<reference evidence="9" key="1">
    <citation type="submission" date="2014-12" db="EMBL/GenBank/DDBJ databases">
        <title>Genome Sequence of Valsa Canker Pathogens Uncovers a Specific Adaption of Colonization on Woody Bark.</title>
        <authorList>
            <person name="Yin Z."/>
            <person name="Liu H."/>
            <person name="Gao X."/>
            <person name="Li Z."/>
            <person name="Song N."/>
            <person name="Ke X."/>
            <person name="Dai Q."/>
            <person name="Wu Y."/>
            <person name="Sun Y."/>
            <person name="Xu J.-R."/>
            <person name="Kang Z.K."/>
            <person name="Wang L."/>
            <person name="Huang L."/>
        </authorList>
    </citation>
    <scope>NUCLEOTIDE SEQUENCE [LARGE SCALE GENOMIC DNA]</scope>
    <source>
        <strain evidence="9">03-8</strain>
    </source>
</reference>
<gene>
    <name evidence="7" type="primary">ALG13</name>
    <name evidence="9" type="ORF">VM1G_08401</name>
</gene>
<keyword evidence="7" id="KW-0256">Endoplasmic reticulum</keyword>
<comment type="catalytic activity">
    <reaction evidence="6">
        <text>an N-acetyl-alpha-D-glucosaminyl-diphospho-di-trans,poly-cis-dolichol + UDP-N-acetyl-alpha-D-glucosamine = an N,N'-diacetylchitobiosyl-diphospho-di-trans,poly-cis-dolichol + UDP + H(+)</text>
        <dbReference type="Rhea" id="RHEA:23380"/>
        <dbReference type="Rhea" id="RHEA-COMP:19507"/>
        <dbReference type="Rhea" id="RHEA-COMP:19510"/>
        <dbReference type="ChEBI" id="CHEBI:15378"/>
        <dbReference type="ChEBI" id="CHEBI:57269"/>
        <dbReference type="ChEBI" id="CHEBI:57705"/>
        <dbReference type="ChEBI" id="CHEBI:58223"/>
        <dbReference type="ChEBI" id="CHEBI:58427"/>
        <dbReference type="EC" id="2.4.1.141"/>
    </reaction>
</comment>
<organism evidence="9 10">
    <name type="scientific">Cytospora mali</name>
    <name type="common">Apple Valsa canker fungus</name>
    <name type="synonym">Valsa mali</name>
    <dbReference type="NCBI Taxonomy" id="578113"/>
    <lineage>
        <taxon>Eukaryota</taxon>
        <taxon>Fungi</taxon>
        <taxon>Dikarya</taxon>
        <taxon>Ascomycota</taxon>
        <taxon>Pezizomycotina</taxon>
        <taxon>Sordariomycetes</taxon>
        <taxon>Sordariomycetidae</taxon>
        <taxon>Diaporthales</taxon>
        <taxon>Cytosporaceae</taxon>
        <taxon>Cytospora</taxon>
    </lineage>
</organism>
<dbReference type="EC" id="2.4.1.141" evidence="2 7"/>
<dbReference type="InterPro" id="IPR007235">
    <property type="entry name" value="Glyco_trans_28_C"/>
</dbReference>
<evidence type="ECO:0000313" key="10">
    <source>
        <dbReference type="Proteomes" id="UP000078559"/>
    </source>
</evidence>
<dbReference type="GO" id="GO:0043541">
    <property type="term" value="C:UDP-N-acetylglucosamine transferase complex"/>
    <property type="evidence" value="ECO:0007669"/>
    <property type="project" value="TreeGrafter"/>
</dbReference>
<dbReference type="Gene3D" id="3.40.50.2000">
    <property type="entry name" value="Glycogen Phosphorylase B"/>
    <property type="match status" value="1"/>
</dbReference>
<dbReference type="PANTHER" id="PTHR47043:SF1">
    <property type="entry name" value="UDP-N-ACETYLGLUCOSAMINE TRANSFERASE SUBUNIT ALG13"/>
    <property type="match status" value="1"/>
</dbReference>
<dbReference type="PANTHER" id="PTHR47043">
    <property type="entry name" value="UDP-N-ACETYLGLUCOSAMINE TRANSFERASE SUBUNIT ALG13"/>
    <property type="match status" value="1"/>
</dbReference>
<evidence type="ECO:0000259" key="8">
    <source>
        <dbReference type="Pfam" id="PF04101"/>
    </source>
</evidence>
<keyword evidence="7 9" id="KW-0808">Transferase</keyword>